<dbReference type="SUPFAM" id="SSF51556">
    <property type="entry name" value="Metallo-dependent hydrolases"/>
    <property type="match status" value="1"/>
</dbReference>
<dbReference type="Gene3D" id="3.20.20.140">
    <property type="entry name" value="Metal-dependent hydrolases"/>
    <property type="match status" value="1"/>
</dbReference>
<feature type="domain" description="Amidohydrolase-related" evidence="1">
    <location>
        <begin position="13"/>
        <end position="321"/>
    </location>
</feature>
<dbReference type="EMBL" id="JAPKNK010000014">
    <property type="protein sequence ID" value="MCX5572088.1"/>
    <property type="molecule type" value="Genomic_DNA"/>
</dbReference>
<dbReference type="PANTHER" id="PTHR42889">
    <property type="entry name" value="BLR3681 PROTEIN"/>
    <property type="match status" value="1"/>
</dbReference>
<name>A0A9X3IN04_9HYPH</name>
<dbReference type="InterPro" id="IPR006680">
    <property type="entry name" value="Amidohydro-rel"/>
</dbReference>
<dbReference type="PANTHER" id="PTHR42889:SF1">
    <property type="entry name" value="BLR3681 PROTEIN"/>
    <property type="match status" value="1"/>
</dbReference>
<evidence type="ECO:0000259" key="1">
    <source>
        <dbReference type="Pfam" id="PF04909"/>
    </source>
</evidence>
<dbReference type="AlphaFoldDB" id="A0A9X3IN04"/>
<protein>
    <submittedName>
        <fullName evidence="2">Amidohydrolase family protein</fullName>
    </submittedName>
</protein>
<dbReference type="Pfam" id="PF04909">
    <property type="entry name" value="Amidohydro_2"/>
    <property type="match status" value="1"/>
</dbReference>
<sequence>MFVTPEGERVLVVDGHTHLWDGRPSNWRNDYGRTFIDTFWSGHVGFTPTDKRWSQEQFRYYGAEKAARDLFVDGYCDAAIMLPVDLRDFYKDGFNTTDQCSELKALCPERVVLNGRIDPREGARGLARLESDHDRFGFKGVKLYTGEWNGISRGYRLSDDFVRPYLEKCRELGIDIVHVHKGPTTHPLDYDAFDVRDVDQVATSFPDLKFVVDHCGMPRIDDFCAVAGQEPNVYGGLALVTSFIRARPRHFKAMLIELLWGVGPDRLIFGSDYAITSPDWIIEAFMAFELDDEDTTEAGHALDLEAKRKILGLNAARLYGLDVDALMNLPPVDLPAAEASRHAAE</sequence>
<dbReference type="GO" id="GO:0016787">
    <property type="term" value="F:hydrolase activity"/>
    <property type="evidence" value="ECO:0007669"/>
    <property type="project" value="InterPro"/>
</dbReference>
<dbReference type="InterPro" id="IPR032466">
    <property type="entry name" value="Metal_Hydrolase"/>
</dbReference>
<keyword evidence="3" id="KW-1185">Reference proteome</keyword>
<comment type="caution">
    <text evidence="2">The sequence shown here is derived from an EMBL/GenBank/DDBJ whole genome shotgun (WGS) entry which is preliminary data.</text>
</comment>
<accession>A0A9X3IN04</accession>
<gene>
    <name evidence="2" type="ORF">OSH07_23000</name>
</gene>
<evidence type="ECO:0000313" key="3">
    <source>
        <dbReference type="Proteomes" id="UP001144805"/>
    </source>
</evidence>
<reference evidence="2" key="1">
    <citation type="submission" date="2022-11" db="EMBL/GenBank/DDBJ databases">
        <title>Biodiversity and phylogenetic relationships of bacteria.</title>
        <authorList>
            <person name="Machado R.A.R."/>
            <person name="Bhat A."/>
            <person name="Loulou A."/>
            <person name="Kallel S."/>
        </authorList>
    </citation>
    <scope>NUCLEOTIDE SEQUENCE</scope>
    <source>
        <strain evidence="2">K-TC2</strain>
    </source>
</reference>
<evidence type="ECO:0000313" key="2">
    <source>
        <dbReference type="EMBL" id="MCX5572088.1"/>
    </source>
</evidence>
<organism evidence="2 3">
    <name type="scientific">Kaistia nematophila</name>
    <dbReference type="NCBI Taxonomy" id="2994654"/>
    <lineage>
        <taxon>Bacteria</taxon>
        <taxon>Pseudomonadati</taxon>
        <taxon>Pseudomonadota</taxon>
        <taxon>Alphaproteobacteria</taxon>
        <taxon>Hyphomicrobiales</taxon>
        <taxon>Kaistiaceae</taxon>
        <taxon>Kaistia</taxon>
    </lineage>
</organism>
<dbReference type="Proteomes" id="UP001144805">
    <property type="component" value="Unassembled WGS sequence"/>
</dbReference>
<dbReference type="CDD" id="cd01292">
    <property type="entry name" value="metallo-dependent_hydrolases"/>
    <property type="match status" value="1"/>
</dbReference>
<proteinExistence type="predicted"/>
<dbReference type="RefSeq" id="WP_266341050.1">
    <property type="nucleotide sequence ID" value="NZ_JAPKNK010000014.1"/>
</dbReference>